<dbReference type="Proteomes" id="UP000293952">
    <property type="component" value="Unassembled WGS sequence"/>
</dbReference>
<sequence>MKWYFVIVAAFGLVITSCKNDNKKELLSEIDKMEHTLDSLETITNDTIRYDPSEIIASVRATILNVKKHYIADTIDYRLANQMNSYKEIRKVISKNSGNLAKAKQTIPEVQQKLDDLKHDIENGVNDRDKYQEFINFEKSKIHEIEEVLKYYIQTTDKYYTRYDSLHPIIKNLGDSLVKISND</sequence>
<dbReference type="RefSeq" id="WP_130092033.1">
    <property type="nucleotide sequence ID" value="NZ_SETE01000001.1"/>
</dbReference>
<comment type="caution">
    <text evidence="1">The sequence shown here is derived from an EMBL/GenBank/DDBJ whole genome shotgun (WGS) entry which is preliminary data.</text>
</comment>
<proteinExistence type="predicted"/>
<organism evidence="1 2">
    <name type="scientific">Brumimicrobium glaciale</name>
    <dbReference type="NCBI Taxonomy" id="200475"/>
    <lineage>
        <taxon>Bacteria</taxon>
        <taxon>Pseudomonadati</taxon>
        <taxon>Bacteroidota</taxon>
        <taxon>Flavobacteriia</taxon>
        <taxon>Flavobacteriales</taxon>
        <taxon>Crocinitomicaceae</taxon>
        <taxon>Brumimicrobium</taxon>
    </lineage>
</organism>
<keyword evidence="2" id="KW-1185">Reference proteome</keyword>
<accession>A0A4Q4KQB1</accession>
<protein>
    <submittedName>
        <fullName evidence="1">Uncharacterized protein</fullName>
    </submittedName>
</protein>
<dbReference type="PROSITE" id="PS51257">
    <property type="entry name" value="PROKAR_LIPOPROTEIN"/>
    <property type="match status" value="1"/>
</dbReference>
<name>A0A4Q4KQB1_9FLAO</name>
<dbReference type="EMBL" id="SETE01000001">
    <property type="protein sequence ID" value="RYM35666.1"/>
    <property type="molecule type" value="Genomic_DNA"/>
</dbReference>
<evidence type="ECO:0000313" key="2">
    <source>
        <dbReference type="Proteomes" id="UP000293952"/>
    </source>
</evidence>
<evidence type="ECO:0000313" key="1">
    <source>
        <dbReference type="EMBL" id="RYM35666.1"/>
    </source>
</evidence>
<dbReference type="AlphaFoldDB" id="A0A4Q4KQB1"/>
<dbReference type="OrthoDB" id="1467201at2"/>
<gene>
    <name evidence="1" type="ORF">ERX46_01355</name>
</gene>
<reference evidence="1 2" key="1">
    <citation type="submission" date="2019-02" db="EMBL/GenBank/DDBJ databases">
        <title>Genome sequence of the sea-ice species Brumimicrobium glaciale.</title>
        <authorList>
            <person name="Bowman J.P."/>
        </authorList>
    </citation>
    <scope>NUCLEOTIDE SEQUENCE [LARGE SCALE GENOMIC DNA]</scope>
    <source>
        <strain evidence="1 2">IC156</strain>
    </source>
</reference>